<accession>A0A7E4VT95</accession>
<reference evidence="2" key="1">
    <citation type="journal article" date="2013" name="Genetics">
        <title>The draft genome and transcriptome of Panagrellus redivivus are shaped by the harsh demands of a free-living lifestyle.</title>
        <authorList>
            <person name="Srinivasan J."/>
            <person name="Dillman A.R."/>
            <person name="Macchietto M.G."/>
            <person name="Heikkinen L."/>
            <person name="Lakso M."/>
            <person name="Fracchia K.M."/>
            <person name="Antoshechkin I."/>
            <person name="Mortazavi A."/>
            <person name="Wong G."/>
            <person name="Sternberg P.W."/>
        </authorList>
    </citation>
    <scope>NUCLEOTIDE SEQUENCE [LARGE SCALE GENOMIC DNA]</scope>
    <source>
        <strain evidence="2">MT8872</strain>
    </source>
</reference>
<evidence type="ECO:0000313" key="3">
    <source>
        <dbReference type="WBParaSite" id="Pan_g2941.t1"/>
    </source>
</evidence>
<feature type="region of interest" description="Disordered" evidence="1">
    <location>
        <begin position="1"/>
        <end position="31"/>
    </location>
</feature>
<proteinExistence type="predicted"/>
<dbReference type="WBParaSite" id="Pan_g2941.t1">
    <property type="protein sequence ID" value="Pan_g2941.t1"/>
    <property type="gene ID" value="Pan_g2941"/>
</dbReference>
<dbReference type="AlphaFoldDB" id="A0A7E4VT95"/>
<dbReference type="Proteomes" id="UP000492821">
    <property type="component" value="Unassembled WGS sequence"/>
</dbReference>
<feature type="compositionally biased region" description="Polar residues" evidence="1">
    <location>
        <begin position="8"/>
        <end position="31"/>
    </location>
</feature>
<protein>
    <submittedName>
        <fullName evidence="3">Uncharacterized protein</fullName>
    </submittedName>
</protein>
<name>A0A7E4VT95_PANRE</name>
<organism evidence="2 3">
    <name type="scientific">Panagrellus redivivus</name>
    <name type="common">Microworm</name>
    <dbReference type="NCBI Taxonomy" id="6233"/>
    <lineage>
        <taxon>Eukaryota</taxon>
        <taxon>Metazoa</taxon>
        <taxon>Ecdysozoa</taxon>
        <taxon>Nematoda</taxon>
        <taxon>Chromadorea</taxon>
        <taxon>Rhabditida</taxon>
        <taxon>Tylenchina</taxon>
        <taxon>Panagrolaimomorpha</taxon>
        <taxon>Panagrolaimoidea</taxon>
        <taxon>Panagrolaimidae</taxon>
        <taxon>Panagrellus</taxon>
    </lineage>
</organism>
<keyword evidence="2" id="KW-1185">Reference proteome</keyword>
<sequence>MGIHPSESARSSSPCHAQRSQQALKSSQQAVSVPGCTVFHLGMRPDWVKGLNVVLLLFVVSEDSNKS</sequence>
<evidence type="ECO:0000256" key="1">
    <source>
        <dbReference type="SAM" id="MobiDB-lite"/>
    </source>
</evidence>
<reference evidence="3" key="2">
    <citation type="submission" date="2020-10" db="UniProtKB">
        <authorList>
            <consortium name="WormBaseParasite"/>
        </authorList>
    </citation>
    <scope>IDENTIFICATION</scope>
</reference>
<evidence type="ECO:0000313" key="2">
    <source>
        <dbReference type="Proteomes" id="UP000492821"/>
    </source>
</evidence>